<name>A0A4Y9SGE7_9BURK</name>
<dbReference type="InterPro" id="IPR023343">
    <property type="entry name" value="Penicillin_amidase_dom1"/>
</dbReference>
<dbReference type="InterPro" id="IPR002692">
    <property type="entry name" value="S45"/>
</dbReference>
<comment type="similarity">
    <text evidence="1">Belongs to the peptidase S45 family.</text>
</comment>
<gene>
    <name evidence="2" type="ORF">E4L98_11870</name>
</gene>
<dbReference type="GO" id="GO:0016811">
    <property type="term" value="F:hydrolase activity, acting on carbon-nitrogen (but not peptide) bonds, in linear amides"/>
    <property type="evidence" value="ECO:0007669"/>
    <property type="project" value="InterPro"/>
</dbReference>
<dbReference type="Pfam" id="PF01804">
    <property type="entry name" value="Penicil_amidase"/>
    <property type="match status" value="1"/>
</dbReference>
<dbReference type="GO" id="GO:0017000">
    <property type="term" value="P:antibiotic biosynthetic process"/>
    <property type="evidence" value="ECO:0007669"/>
    <property type="project" value="InterPro"/>
</dbReference>
<sequence>MQKNNRLLVWSKRLLLIVLVLLVLAVAGAWLYLRGSLAQLEGTRRAAGLETSASIARDAHGVPVISGGSRNDVAYATGFVHAQERFFQMDLLRRVAAGELAEMFGERALPLDKSHRLHRLRARAELALSAL</sequence>
<dbReference type="Gene3D" id="1.10.439.10">
    <property type="entry name" value="Penicillin Amidohydrolase, domain 1"/>
    <property type="match status" value="1"/>
</dbReference>
<feature type="non-terminal residue" evidence="2">
    <location>
        <position position="131"/>
    </location>
</feature>
<keyword evidence="3" id="KW-1185">Reference proteome</keyword>
<evidence type="ECO:0000313" key="3">
    <source>
        <dbReference type="Proteomes" id="UP000297729"/>
    </source>
</evidence>
<dbReference type="EMBL" id="SPVG01000117">
    <property type="protein sequence ID" value="TFW22810.1"/>
    <property type="molecule type" value="Genomic_DNA"/>
</dbReference>
<organism evidence="2 3">
    <name type="scientific">Duganella callida</name>
    <dbReference type="NCBI Taxonomy" id="2561932"/>
    <lineage>
        <taxon>Bacteria</taxon>
        <taxon>Pseudomonadati</taxon>
        <taxon>Pseudomonadota</taxon>
        <taxon>Betaproteobacteria</taxon>
        <taxon>Burkholderiales</taxon>
        <taxon>Oxalobacteraceae</taxon>
        <taxon>Telluria group</taxon>
        <taxon>Duganella</taxon>
    </lineage>
</organism>
<dbReference type="SUPFAM" id="SSF56235">
    <property type="entry name" value="N-terminal nucleophile aminohydrolases (Ntn hydrolases)"/>
    <property type="match status" value="1"/>
</dbReference>
<dbReference type="PANTHER" id="PTHR34218">
    <property type="entry name" value="PEPTIDASE S45 PENICILLIN AMIDASE"/>
    <property type="match status" value="1"/>
</dbReference>
<accession>A0A4Y9SGE7</accession>
<reference evidence="2 3" key="1">
    <citation type="submission" date="2019-03" db="EMBL/GenBank/DDBJ databases">
        <title>Draft Genome Sequence of Duganella callidus sp. nov., a Novel Duganella Species Isolated from Cultivated Soil.</title>
        <authorList>
            <person name="Raths R."/>
            <person name="Peta V."/>
            <person name="Bucking H."/>
        </authorList>
    </citation>
    <scope>NUCLEOTIDE SEQUENCE [LARGE SCALE GENOMIC DNA]</scope>
    <source>
        <strain evidence="2 3">DN04</strain>
    </source>
</reference>
<dbReference type="RefSeq" id="WP_167761320.1">
    <property type="nucleotide sequence ID" value="NZ_SPVG01000117.1"/>
</dbReference>
<comment type="caution">
    <text evidence="2">The sequence shown here is derived from an EMBL/GenBank/DDBJ whole genome shotgun (WGS) entry which is preliminary data.</text>
</comment>
<dbReference type="Proteomes" id="UP000297729">
    <property type="component" value="Unassembled WGS sequence"/>
</dbReference>
<protein>
    <submittedName>
        <fullName evidence="2">Penicillin acylase family protein</fullName>
    </submittedName>
</protein>
<evidence type="ECO:0000313" key="2">
    <source>
        <dbReference type="EMBL" id="TFW22810.1"/>
    </source>
</evidence>
<dbReference type="InterPro" id="IPR029055">
    <property type="entry name" value="Ntn_hydrolases_N"/>
</dbReference>
<dbReference type="AlphaFoldDB" id="A0A4Y9SGE7"/>
<evidence type="ECO:0000256" key="1">
    <source>
        <dbReference type="ARBA" id="ARBA00006586"/>
    </source>
</evidence>
<dbReference type="PANTHER" id="PTHR34218:SF4">
    <property type="entry name" value="ACYL-HOMOSERINE LACTONE ACYLASE QUIP"/>
    <property type="match status" value="1"/>
</dbReference>
<proteinExistence type="inferred from homology"/>